<keyword evidence="2" id="KW-1185">Reference proteome</keyword>
<protein>
    <submittedName>
        <fullName evidence="1">Uncharacterized protein</fullName>
    </submittedName>
</protein>
<reference evidence="2" key="1">
    <citation type="submission" date="2016-10" db="EMBL/GenBank/DDBJ databases">
        <authorList>
            <person name="Varghese N."/>
            <person name="Submissions S."/>
        </authorList>
    </citation>
    <scope>NUCLEOTIDE SEQUENCE [LARGE SCALE GENOMIC DNA]</scope>
    <source>
        <strain evidence="2">DSM 15718</strain>
    </source>
</reference>
<gene>
    <name evidence="1" type="ORF">SAMN05444338_1113</name>
</gene>
<organism evidence="1 2">
    <name type="scientific">Flavobacterium degerlachei</name>
    <dbReference type="NCBI Taxonomy" id="229203"/>
    <lineage>
        <taxon>Bacteria</taxon>
        <taxon>Pseudomonadati</taxon>
        <taxon>Bacteroidota</taxon>
        <taxon>Flavobacteriia</taxon>
        <taxon>Flavobacteriales</taxon>
        <taxon>Flavobacteriaceae</taxon>
        <taxon>Flavobacterium</taxon>
    </lineage>
</organism>
<proteinExistence type="predicted"/>
<dbReference type="STRING" id="229203.SAMN05444338_1113"/>
<sequence length="63" mass="7131">MKTDIVTECMCSDAARNTSKHINSVISFVREAARLFVVPFIAIFKKTEYRTKHLTAIANLVMV</sequence>
<dbReference type="Proteomes" id="UP000198569">
    <property type="component" value="Unassembled WGS sequence"/>
</dbReference>
<name>A0A1H3C545_9FLAO</name>
<evidence type="ECO:0000313" key="1">
    <source>
        <dbReference type="EMBL" id="SDX49226.1"/>
    </source>
</evidence>
<dbReference type="EMBL" id="FNMV01000011">
    <property type="protein sequence ID" value="SDX49226.1"/>
    <property type="molecule type" value="Genomic_DNA"/>
</dbReference>
<dbReference type="RefSeq" id="WP_091433484.1">
    <property type="nucleotide sequence ID" value="NZ_FNMV01000011.1"/>
</dbReference>
<dbReference type="AlphaFoldDB" id="A0A1H3C545"/>
<accession>A0A1H3C545</accession>
<evidence type="ECO:0000313" key="2">
    <source>
        <dbReference type="Proteomes" id="UP000198569"/>
    </source>
</evidence>